<comment type="catalytic activity">
    <reaction evidence="15">
        <text>N-acetyl-beta-D-glucosaminyl-(1-&gt;4)-[hyaluronan](n) + UDP-alpha-D-glucuronate = [hyaluronan](n+1) + UDP + H(+)</text>
        <dbReference type="Rhea" id="RHEA:12528"/>
        <dbReference type="Rhea" id="RHEA-COMP:12585"/>
        <dbReference type="Rhea" id="RHEA-COMP:12587"/>
        <dbReference type="ChEBI" id="CHEBI:15378"/>
        <dbReference type="ChEBI" id="CHEBI:58052"/>
        <dbReference type="ChEBI" id="CHEBI:58223"/>
        <dbReference type="ChEBI" id="CHEBI:132153"/>
        <dbReference type="ChEBI" id="CHEBI:132154"/>
        <dbReference type="EC" id="2.4.1.212"/>
    </reaction>
</comment>
<comment type="function">
    <text evidence="10">Glycosaminoglycan synthesis. The hyaluronic acid capsule is involved in the pathogenicity of group A Streptococci; it may be the major virulence determinant.</text>
</comment>
<evidence type="ECO:0000256" key="10">
    <source>
        <dbReference type="ARBA" id="ARBA00037408"/>
    </source>
</evidence>
<dbReference type="Proteomes" id="UP000030760">
    <property type="component" value="Unassembled WGS sequence"/>
</dbReference>
<protein>
    <recommendedName>
        <fullName evidence="11">Hyaluronan synthase</fullName>
        <ecNumber evidence="4">2.4.1.212</ecNumber>
    </recommendedName>
    <alternativeName>
        <fullName evidence="13">Hyaluronate synthase</fullName>
    </alternativeName>
    <alternativeName>
        <fullName evidence="12">Hyaluronic acid synthase</fullName>
    </alternativeName>
</protein>
<evidence type="ECO:0000256" key="16">
    <source>
        <dbReference type="SAM" id="MobiDB-lite"/>
    </source>
</evidence>
<dbReference type="GO" id="GO:0050501">
    <property type="term" value="F:hyaluronan synthase activity"/>
    <property type="evidence" value="ECO:0007669"/>
    <property type="project" value="UniProtKB-EC"/>
</dbReference>
<keyword evidence="9 17" id="KW-0472">Membrane</keyword>
<dbReference type="GO" id="GO:0005886">
    <property type="term" value="C:plasma membrane"/>
    <property type="evidence" value="ECO:0007669"/>
    <property type="project" value="UniProtKB-SubCell"/>
</dbReference>
<accession>M3EKU6</accession>
<evidence type="ECO:0000256" key="14">
    <source>
        <dbReference type="ARBA" id="ARBA00047709"/>
    </source>
</evidence>
<sequence length="461" mass="50421">MMAAVTSILSTAALTVSVAYAVLVVVYQAVQARYVWRADRHSPTPVDPMGALPSVDVIIPCYNEDPLLLAECLRSVLAQDYEGQLRVYLVDDGSDNRSRLEPVHAAHADDPRFTFVPLPHNVGKRKAQVEAIRRSGGELVVNIDSDTTIEPGVVRKLAAKMADPAVGGAMGQMVARNRHATWLTRLVDMEYWMACNGERAAQSEFGAVMCCCGPCAVYRRSALLKVLDQYETQYFRGQPSDFGEDRHLTVLLLKEGLRTEYVPDARAATLVPERLRPYARQQLRWARSTFRDTALAGRLLPRLGRYLLLDVAGQNLVPLLLVLTVLTGCAQIATATVPWAPILAITAATTSNCAFALWRSREARFFGYALHTALNIFLLLPLKAYALCTLSDASWGSRILPAIAPRGHGNDLPGTPPPARAVTGPFPAVRPGIPRQASAQPGDEASERGRAEWTAESAWKI</sequence>
<dbReference type="PANTHER" id="PTHR22913">
    <property type="entry name" value="HYALURONAN SYNTHASE"/>
    <property type="match status" value="1"/>
</dbReference>
<organism evidence="19 20">
    <name type="scientific">Streptomyces bottropensis ATCC 25435</name>
    <dbReference type="NCBI Taxonomy" id="1054862"/>
    <lineage>
        <taxon>Bacteria</taxon>
        <taxon>Bacillati</taxon>
        <taxon>Actinomycetota</taxon>
        <taxon>Actinomycetes</taxon>
        <taxon>Kitasatosporales</taxon>
        <taxon>Streptomycetaceae</taxon>
        <taxon>Streptomyces</taxon>
    </lineage>
</organism>
<evidence type="ECO:0000256" key="15">
    <source>
        <dbReference type="ARBA" id="ARBA00048168"/>
    </source>
</evidence>
<comment type="subcellular location">
    <subcellularLocation>
        <location evidence="1">Cell membrane</location>
    </subcellularLocation>
</comment>
<keyword evidence="6" id="KW-1003">Cell membrane</keyword>
<evidence type="ECO:0000256" key="1">
    <source>
        <dbReference type="ARBA" id="ARBA00004236"/>
    </source>
</evidence>
<reference evidence="20" key="1">
    <citation type="journal article" date="2013" name="Genome Announc.">
        <title>Draft Genome Sequence of Streptomyces bottropensis ATCC 25435, a Bottromycin-Producing Actinomycete.</title>
        <authorList>
            <person name="Zhang H."/>
            <person name="Zhou W."/>
            <person name="Zhuang Y."/>
            <person name="Liang X."/>
            <person name="Liu T."/>
        </authorList>
    </citation>
    <scope>NUCLEOTIDE SEQUENCE [LARGE SCALE GENOMIC DNA]</scope>
    <source>
        <strain evidence="20">ATCC 25435</strain>
    </source>
</reference>
<feature type="region of interest" description="Disordered" evidence="16">
    <location>
        <begin position="430"/>
        <end position="461"/>
    </location>
</feature>
<evidence type="ECO:0000256" key="13">
    <source>
        <dbReference type="ARBA" id="ARBA00043237"/>
    </source>
</evidence>
<evidence type="ECO:0000256" key="2">
    <source>
        <dbReference type="ARBA" id="ARBA00004698"/>
    </source>
</evidence>
<name>M3EKU6_9ACTN</name>
<dbReference type="EC" id="2.4.1.212" evidence="4"/>
<feature type="domain" description="Glycosyltransferase 2-like" evidence="18">
    <location>
        <begin position="57"/>
        <end position="225"/>
    </location>
</feature>
<dbReference type="AlphaFoldDB" id="M3EKU6"/>
<keyword evidence="5" id="KW-0536">Nodulation</keyword>
<evidence type="ECO:0000256" key="7">
    <source>
        <dbReference type="ARBA" id="ARBA00022676"/>
    </source>
</evidence>
<evidence type="ECO:0000256" key="5">
    <source>
        <dbReference type="ARBA" id="ARBA00022458"/>
    </source>
</evidence>
<keyword evidence="17" id="KW-1133">Transmembrane helix</keyword>
<comment type="pathway">
    <text evidence="2">Glycan biosynthesis; hyaluronan biosynthesis.</text>
</comment>
<keyword evidence="8" id="KW-0808">Transferase</keyword>
<dbReference type="SUPFAM" id="SSF53448">
    <property type="entry name" value="Nucleotide-diphospho-sugar transferases"/>
    <property type="match status" value="1"/>
</dbReference>
<keyword evidence="7" id="KW-0328">Glycosyltransferase</keyword>
<dbReference type="InterPro" id="IPR029044">
    <property type="entry name" value="Nucleotide-diphossugar_trans"/>
</dbReference>
<dbReference type="EMBL" id="KB405058">
    <property type="protein sequence ID" value="EMF57041.1"/>
    <property type="molecule type" value="Genomic_DNA"/>
</dbReference>
<evidence type="ECO:0000256" key="4">
    <source>
        <dbReference type="ARBA" id="ARBA00012207"/>
    </source>
</evidence>
<evidence type="ECO:0000256" key="9">
    <source>
        <dbReference type="ARBA" id="ARBA00023136"/>
    </source>
</evidence>
<gene>
    <name evidence="19" type="ORF">SBD_1577</name>
</gene>
<dbReference type="InterPro" id="IPR026463">
    <property type="entry name" value="Chitooligosach_Synthase_NodC"/>
</dbReference>
<evidence type="ECO:0000256" key="3">
    <source>
        <dbReference type="ARBA" id="ARBA00006782"/>
    </source>
</evidence>
<evidence type="ECO:0000313" key="19">
    <source>
        <dbReference type="EMBL" id="EMF57041.1"/>
    </source>
</evidence>
<dbReference type="PANTHER" id="PTHR22913:SF12">
    <property type="entry name" value="MANNURONAN SYNTHASE"/>
    <property type="match status" value="1"/>
</dbReference>
<evidence type="ECO:0000259" key="18">
    <source>
        <dbReference type="Pfam" id="PF00535"/>
    </source>
</evidence>
<evidence type="ECO:0000313" key="20">
    <source>
        <dbReference type="Proteomes" id="UP000030760"/>
    </source>
</evidence>
<feature type="transmembrane region" description="Helical" evidence="17">
    <location>
        <begin position="365"/>
        <end position="382"/>
    </location>
</feature>
<evidence type="ECO:0000256" key="6">
    <source>
        <dbReference type="ARBA" id="ARBA00022475"/>
    </source>
</evidence>
<evidence type="ECO:0000256" key="12">
    <source>
        <dbReference type="ARBA" id="ARBA00042148"/>
    </source>
</evidence>
<dbReference type="InterPro" id="IPR001173">
    <property type="entry name" value="Glyco_trans_2-like"/>
</dbReference>
<dbReference type="GO" id="GO:0085029">
    <property type="term" value="P:extracellular matrix assembly"/>
    <property type="evidence" value="ECO:0007669"/>
    <property type="project" value="TreeGrafter"/>
</dbReference>
<dbReference type="NCBIfam" id="TIGR04242">
    <property type="entry name" value="nodulat_NodC"/>
    <property type="match status" value="1"/>
</dbReference>
<feature type="transmembrane region" description="Helical" evidence="17">
    <location>
        <begin position="339"/>
        <end position="358"/>
    </location>
</feature>
<dbReference type="Gene3D" id="3.90.550.10">
    <property type="entry name" value="Spore Coat Polysaccharide Biosynthesis Protein SpsA, Chain A"/>
    <property type="match status" value="1"/>
</dbReference>
<dbReference type="Pfam" id="PF00535">
    <property type="entry name" value="Glycos_transf_2"/>
    <property type="match status" value="1"/>
</dbReference>
<proteinExistence type="inferred from homology"/>
<dbReference type="CDD" id="cd06423">
    <property type="entry name" value="CESA_like"/>
    <property type="match status" value="1"/>
</dbReference>
<dbReference type="GO" id="GO:0030213">
    <property type="term" value="P:hyaluronan biosynthetic process"/>
    <property type="evidence" value="ECO:0007669"/>
    <property type="project" value="TreeGrafter"/>
</dbReference>
<evidence type="ECO:0000256" key="8">
    <source>
        <dbReference type="ARBA" id="ARBA00022679"/>
    </source>
</evidence>
<evidence type="ECO:0000256" key="11">
    <source>
        <dbReference type="ARBA" id="ARBA00040508"/>
    </source>
</evidence>
<comment type="similarity">
    <text evidence="3">Belongs to the NodC/HAS family.</text>
</comment>
<comment type="catalytic activity">
    <reaction evidence="14">
        <text>[hyaluronan](n) + UDP-N-acetyl-alpha-D-glucosamine = N-acetyl-beta-D-glucosaminyl-(1-&gt;4)-[hyaluronan](n) + UDP + H(+)</text>
        <dbReference type="Rhea" id="RHEA:20465"/>
        <dbReference type="Rhea" id="RHEA-COMP:12583"/>
        <dbReference type="Rhea" id="RHEA-COMP:12585"/>
        <dbReference type="ChEBI" id="CHEBI:15378"/>
        <dbReference type="ChEBI" id="CHEBI:57705"/>
        <dbReference type="ChEBI" id="CHEBI:58223"/>
        <dbReference type="ChEBI" id="CHEBI:132153"/>
        <dbReference type="ChEBI" id="CHEBI:132154"/>
        <dbReference type="EC" id="2.4.1.212"/>
    </reaction>
</comment>
<keyword evidence="17" id="KW-0812">Transmembrane</keyword>
<evidence type="ECO:0000256" key="17">
    <source>
        <dbReference type="SAM" id="Phobius"/>
    </source>
</evidence>